<gene>
    <name evidence="1" type="ORF">SDC9_178573</name>
</gene>
<accession>A0A645GZD7</accession>
<proteinExistence type="predicted"/>
<sequence>MSVVMATKTPEKVELMTEKAVEMELPKVLNTFESPSKFSS</sequence>
<comment type="caution">
    <text evidence="1">The sequence shown here is derived from an EMBL/GenBank/DDBJ whole genome shotgun (WGS) entry which is preliminary data.</text>
</comment>
<protein>
    <submittedName>
        <fullName evidence="1">Uncharacterized protein</fullName>
    </submittedName>
</protein>
<evidence type="ECO:0000313" key="1">
    <source>
        <dbReference type="EMBL" id="MPN31099.1"/>
    </source>
</evidence>
<dbReference type="AlphaFoldDB" id="A0A645GZD7"/>
<name>A0A645GZD7_9ZZZZ</name>
<dbReference type="EMBL" id="VSSQ01082496">
    <property type="protein sequence ID" value="MPN31099.1"/>
    <property type="molecule type" value="Genomic_DNA"/>
</dbReference>
<reference evidence="1" key="1">
    <citation type="submission" date="2019-08" db="EMBL/GenBank/DDBJ databases">
        <authorList>
            <person name="Kucharzyk K."/>
            <person name="Murdoch R.W."/>
            <person name="Higgins S."/>
            <person name="Loffler F."/>
        </authorList>
    </citation>
    <scope>NUCLEOTIDE SEQUENCE</scope>
</reference>
<organism evidence="1">
    <name type="scientific">bioreactor metagenome</name>
    <dbReference type="NCBI Taxonomy" id="1076179"/>
    <lineage>
        <taxon>unclassified sequences</taxon>
        <taxon>metagenomes</taxon>
        <taxon>ecological metagenomes</taxon>
    </lineage>
</organism>